<proteinExistence type="predicted"/>
<evidence type="ECO:0000256" key="1">
    <source>
        <dbReference type="SAM" id="MobiDB-lite"/>
    </source>
</evidence>
<feature type="non-terminal residue" evidence="2">
    <location>
        <position position="577"/>
    </location>
</feature>
<dbReference type="Proteomes" id="UP000574390">
    <property type="component" value="Unassembled WGS sequence"/>
</dbReference>
<dbReference type="AlphaFoldDB" id="A0A7J6RP14"/>
<feature type="compositionally biased region" description="Basic and acidic residues" evidence="1">
    <location>
        <begin position="441"/>
        <end position="453"/>
    </location>
</feature>
<protein>
    <submittedName>
        <fullName evidence="2">Uncharacterized protein</fullName>
    </submittedName>
</protein>
<feature type="region of interest" description="Disordered" evidence="1">
    <location>
        <begin position="367"/>
        <end position="404"/>
    </location>
</feature>
<name>A0A7J6RP14_PEROL</name>
<evidence type="ECO:0000313" key="3">
    <source>
        <dbReference type="Proteomes" id="UP000574390"/>
    </source>
</evidence>
<sequence length="577" mass="62679">MYGSSTEGSESVKPFVTLNSLPAGTYKAVEQNGTICPELPRLVSFEMVITDGEEGQLASFNAEVLSMGSPARHEPIRSERRAALVWYAGSTTSPLRRLGSLRLRKRPACFHVDPRGATNGFLGALYAQLQLKKASQLDRDLIICQTELGVIVGLGVNRKYDHRWETTDYGLILKPPSSGGDQLVAAPEVKTKRLFQLPCGGPLRELAPKKEANAVYGERRAQPVNAPGVQAGHDQVPSNIPKPLKYTLFVPPSTGQERVVFPRVGAPGDEPLEWEFHEVTFGQPGSLDKKGGPCRGAGKRSSTARVGPDRVRQGTKKHLAHFLSAEGSSKLLRKGKGTSGKHVSADSPTSSVDVWNFGVRCDRAPKSFGKPAEVPLEPSKSARRGTVDHAIGTGSSTASTDDSLLPVEFGDLRPDPEARSNDEWVEAIFDSGGSIQSEGDTAEHHHEMDGGRTTEDGDDLLFPIQFDDLLPEVGARSNDELVETLIDQARASYPPLPAVVSTGGWERGYAESHQEKADEMSSTSPSVPDGRYLVTDTGLDLVNMVAVSIRTDYPPHRRRAQLIFHIRRLECPMTLPE</sequence>
<reference evidence="2 3" key="1">
    <citation type="submission" date="2020-04" db="EMBL/GenBank/DDBJ databases">
        <title>Perkinsus olseni comparative genomics.</title>
        <authorList>
            <person name="Bogema D.R."/>
        </authorList>
    </citation>
    <scope>NUCLEOTIDE SEQUENCE [LARGE SCALE GENOMIC DNA]</scope>
    <source>
        <strain evidence="2">ATCC PRA-205</strain>
    </source>
</reference>
<feature type="compositionally biased region" description="Low complexity" evidence="1">
    <location>
        <begin position="392"/>
        <end position="403"/>
    </location>
</feature>
<dbReference type="EMBL" id="JABANM010020952">
    <property type="protein sequence ID" value="KAF4721976.1"/>
    <property type="molecule type" value="Genomic_DNA"/>
</dbReference>
<feature type="region of interest" description="Disordered" evidence="1">
    <location>
        <begin position="433"/>
        <end position="453"/>
    </location>
</feature>
<evidence type="ECO:0000313" key="2">
    <source>
        <dbReference type="EMBL" id="KAF4721976.1"/>
    </source>
</evidence>
<accession>A0A7J6RP14</accession>
<feature type="region of interest" description="Disordered" evidence="1">
    <location>
        <begin position="283"/>
        <end position="312"/>
    </location>
</feature>
<gene>
    <name evidence="2" type="ORF">FOZ62_025309</name>
</gene>
<organism evidence="2 3">
    <name type="scientific">Perkinsus olseni</name>
    <name type="common">Perkinsus atlanticus</name>
    <dbReference type="NCBI Taxonomy" id="32597"/>
    <lineage>
        <taxon>Eukaryota</taxon>
        <taxon>Sar</taxon>
        <taxon>Alveolata</taxon>
        <taxon>Perkinsozoa</taxon>
        <taxon>Perkinsea</taxon>
        <taxon>Perkinsida</taxon>
        <taxon>Perkinsidae</taxon>
        <taxon>Perkinsus</taxon>
    </lineage>
</organism>
<comment type="caution">
    <text evidence="2">The sequence shown here is derived from an EMBL/GenBank/DDBJ whole genome shotgun (WGS) entry which is preliminary data.</text>
</comment>